<evidence type="ECO:0000256" key="1">
    <source>
        <dbReference type="ARBA" id="ARBA00022737"/>
    </source>
</evidence>
<feature type="region of interest" description="Disordered" evidence="2">
    <location>
        <begin position="435"/>
        <end position="485"/>
    </location>
</feature>
<keyword evidence="6" id="KW-1185">Reference proteome</keyword>
<dbReference type="InterPro" id="IPR005197">
    <property type="entry name" value="Glyco_hydro_71"/>
</dbReference>
<dbReference type="EMBL" id="MU151103">
    <property type="protein sequence ID" value="KAF9450512.1"/>
    <property type="molecule type" value="Genomic_DNA"/>
</dbReference>
<keyword evidence="3" id="KW-0732">Signal</keyword>
<keyword evidence="1" id="KW-0677">Repeat</keyword>
<dbReference type="SMART" id="SM00321">
    <property type="entry name" value="WSC"/>
    <property type="match status" value="2"/>
</dbReference>
<feature type="domain" description="WSC" evidence="4">
    <location>
        <begin position="492"/>
        <end position="588"/>
    </location>
</feature>
<dbReference type="PANTHER" id="PTHR45964">
    <property type="entry name" value="WSCD FAMILY MEMBER CG9164"/>
    <property type="match status" value="1"/>
</dbReference>
<protein>
    <submittedName>
        <fullName evidence="5">Glycoside hydrolase family 71 protein</fullName>
    </submittedName>
</protein>
<gene>
    <name evidence="5" type="ORF">P691DRAFT_773857</name>
</gene>
<dbReference type="InterPro" id="IPR051589">
    <property type="entry name" value="Sialate-O-sulfotransferase"/>
</dbReference>
<evidence type="ECO:0000313" key="6">
    <source>
        <dbReference type="Proteomes" id="UP000807342"/>
    </source>
</evidence>
<dbReference type="AlphaFoldDB" id="A0A9P5XFK9"/>
<sequence>MTFVLLFAYFATFCMSVEAGMLSRIASVRSRPLGGADQLPSSSKNATLNLQARQDDTRYVFMHHIVGSSGGADAIALNFGSDSWQTDQIRNAYSAASGTGVKLFLSFDFSVFPCDVDSVVNTVNQFTQDGSQFKINGRPLISSYLGKCLGNNGWQEIKDRTGGYLMPFIAEIEGQFGSWSSLDSWFCWGCAWPQGDTDKTTADDQYYLQQLGSSIRYVATVSPWMFTHYDYKNFYQRGDDWLIVNRWEQLVGMRDSVPMVEMVTWNDFGESDYFGEIKGAQPSGTTWVNGYSHISFYELSKWYITAYKTGSYPAITEDAIYFWARPHPAQATASADPLARPSGYDYAEDSLWALVFATQPGQVTLTCGSSTQQFSIEAGVNKLKLPLSSGTITVSMTRNGQTIINQSPSDFTYSSSPELYNYNVYAGSAKAGPSASAPTYVPSATEISTPSATPTSQITSDTPPSPTPTPTVTPTSQFTSTTLPSPTSTGVSWNYYGCTEEGTTGSRRALTGTSYSRPDMTPETCQGLCAGYSFAGVEYGQECYCGNSLTNNGASGIPVSTDRCSQPCAGDSSKTCGGEWTLSVYMTSNTTSSPPPNIPSEWNVLGCYADSASRILKGAMISQIGMTTAMCTGECSSRGYAYAATEYGVECYCGNSIEKTSDGAGVSVDESLCGIPCDGNSSEKCGGSWHANVFSSSGSNPSRRHLMKKRRRTWM</sequence>
<dbReference type="PANTHER" id="PTHR45964:SF5">
    <property type="entry name" value="WSCD FAMILY MEMBER CG9164"/>
    <property type="match status" value="1"/>
</dbReference>
<evidence type="ECO:0000259" key="4">
    <source>
        <dbReference type="PROSITE" id="PS51212"/>
    </source>
</evidence>
<dbReference type="Proteomes" id="UP000807342">
    <property type="component" value="Unassembled WGS sequence"/>
</dbReference>
<comment type="caution">
    <text evidence="5">The sequence shown here is derived from an EMBL/GenBank/DDBJ whole genome shotgun (WGS) entry which is preliminary data.</text>
</comment>
<organism evidence="5 6">
    <name type="scientific">Macrolepiota fuliginosa MF-IS2</name>
    <dbReference type="NCBI Taxonomy" id="1400762"/>
    <lineage>
        <taxon>Eukaryota</taxon>
        <taxon>Fungi</taxon>
        <taxon>Dikarya</taxon>
        <taxon>Basidiomycota</taxon>
        <taxon>Agaricomycotina</taxon>
        <taxon>Agaricomycetes</taxon>
        <taxon>Agaricomycetidae</taxon>
        <taxon>Agaricales</taxon>
        <taxon>Agaricineae</taxon>
        <taxon>Agaricaceae</taxon>
        <taxon>Macrolepiota</taxon>
    </lineage>
</organism>
<feature type="compositionally biased region" description="Low complexity" evidence="2">
    <location>
        <begin position="472"/>
        <end position="485"/>
    </location>
</feature>
<dbReference type="OrthoDB" id="3257981at2759"/>
<dbReference type="Pfam" id="PF03659">
    <property type="entry name" value="Glyco_hydro_71"/>
    <property type="match status" value="1"/>
</dbReference>
<dbReference type="Pfam" id="PF01822">
    <property type="entry name" value="WSC"/>
    <property type="match status" value="2"/>
</dbReference>
<name>A0A9P5XFK9_9AGAR</name>
<dbReference type="Gene3D" id="3.20.20.80">
    <property type="entry name" value="Glycosidases"/>
    <property type="match status" value="1"/>
</dbReference>
<dbReference type="PROSITE" id="PS51212">
    <property type="entry name" value="WSC"/>
    <property type="match status" value="2"/>
</dbReference>
<reference evidence="5" key="1">
    <citation type="submission" date="2020-11" db="EMBL/GenBank/DDBJ databases">
        <authorList>
            <consortium name="DOE Joint Genome Institute"/>
            <person name="Ahrendt S."/>
            <person name="Riley R."/>
            <person name="Andreopoulos W."/>
            <person name="Labutti K."/>
            <person name="Pangilinan J."/>
            <person name="Ruiz-Duenas F.J."/>
            <person name="Barrasa J.M."/>
            <person name="Sanchez-Garcia M."/>
            <person name="Camarero S."/>
            <person name="Miyauchi S."/>
            <person name="Serrano A."/>
            <person name="Linde D."/>
            <person name="Babiker R."/>
            <person name="Drula E."/>
            <person name="Ayuso-Fernandez I."/>
            <person name="Pacheco R."/>
            <person name="Padilla G."/>
            <person name="Ferreira P."/>
            <person name="Barriuso J."/>
            <person name="Kellner H."/>
            <person name="Castanera R."/>
            <person name="Alfaro M."/>
            <person name="Ramirez L."/>
            <person name="Pisabarro A.G."/>
            <person name="Kuo A."/>
            <person name="Tritt A."/>
            <person name="Lipzen A."/>
            <person name="He G."/>
            <person name="Yan M."/>
            <person name="Ng V."/>
            <person name="Cullen D."/>
            <person name="Martin F."/>
            <person name="Rosso M.-N."/>
            <person name="Henrissat B."/>
            <person name="Hibbett D."/>
            <person name="Martinez A.T."/>
            <person name="Grigoriev I.V."/>
        </authorList>
    </citation>
    <scope>NUCLEOTIDE SEQUENCE</scope>
    <source>
        <strain evidence="5">MF-IS2</strain>
    </source>
</reference>
<keyword evidence="5" id="KW-0378">Hydrolase</keyword>
<proteinExistence type="predicted"/>
<feature type="signal peptide" evidence="3">
    <location>
        <begin position="1"/>
        <end position="19"/>
    </location>
</feature>
<dbReference type="GO" id="GO:0051118">
    <property type="term" value="F:glucan endo-1,3-alpha-glucosidase activity"/>
    <property type="evidence" value="ECO:0007669"/>
    <property type="project" value="InterPro"/>
</dbReference>
<feature type="region of interest" description="Disordered" evidence="2">
    <location>
        <begin position="696"/>
        <end position="715"/>
    </location>
</feature>
<feature type="chain" id="PRO_5040290028" evidence="3">
    <location>
        <begin position="20"/>
        <end position="715"/>
    </location>
</feature>
<feature type="compositionally biased region" description="Basic residues" evidence="2">
    <location>
        <begin position="702"/>
        <end position="715"/>
    </location>
</feature>
<feature type="domain" description="WSC" evidence="4">
    <location>
        <begin position="601"/>
        <end position="697"/>
    </location>
</feature>
<dbReference type="InterPro" id="IPR002889">
    <property type="entry name" value="WSC_carb-bd"/>
</dbReference>
<evidence type="ECO:0000313" key="5">
    <source>
        <dbReference type="EMBL" id="KAF9450512.1"/>
    </source>
</evidence>
<dbReference type="CDD" id="cd11577">
    <property type="entry name" value="GH71"/>
    <property type="match status" value="1"/>
</dbReference>
<feature type="compositionally biased region" description="Low complexity" evidence="2">
    <location>
        <begin position="453"/>
        <end position="462"/>
    </location>
</feature>
<accession>A0A9P5XFK9</accession>
<evidence type="ECO:0000256" key="2">
    <source>
        <dbReference type="SAM" id="MobiDB-lite"/>
    </source>
</evidence>
<evidence type="ECO:0000256" key="3">
    <source>
        <dbReference type="SAM" id="SignalP"/>
    </source>
</evidence>